<dbReference type="InterPro" id="IPR001789">
    <property type="entry name" value="Sig_transdc_resp-reg_receiver"/>
</dbReference>
<dbReference type="GO" id="GO:0000160">
    <property type="term" value="P:phosphorelay signal transduction system"/>
    <property type="evidence" value="ECO:0007669"/>
    <property type="project" value="InterPro"/>
</dbReference>
<dbReference type="Pfam" id="PF00072">
    <property type="entry name" value="Response_reg"/>
    <property type="match status" value="1"/>
</dbReference>
<dbReference type="PANTHER" id="PTHR44591:SF25">
    <property type="entry name" value="CHEMOTAXIS TWO-COMPONENT RESPONSE REGULATOR"/>
    <property type="match status" value="1"/>
</dbReference>
<gene>
    <name evidence="4" type="ORF">SAMN05421819_0603</name>
</gene>
<reference evidence="4 5" key="1">
    <citation type="submission" date="2016-10" db="EMBL/GenBank/DDBJ databases">
        <authorList>
            <person name="de Groot N.N."/>
        </authorList>
    </citation>
    <scope>NUCLEOTIDE SEQUENCE [LARGE SCALE GENOMIC DNA]</scope>
    <source>
        <strain evidence="4 5">DSM 22489</strain>
    </source>
</reference>
<proteinExistence type="predicted"/>
<dbReference type="AlphaFoldDB" id="A0A1H5TGM3"/>
<dbReference type="Proteomes" id="UP000236728">
    <property type="component" value="Unassembled WGS sequence"/>
</dbReference>
<organism evidence="4 5">
    <name type="scientific">Bryocella elongata</name>
    <dbReference type="NCBI Taxonomy" id="863522"/>
    <lineage>
        <taxon>Bacteria</taxon>
        <taxon>Pseudomonadati</taxon>
        <taxon>Acidobacteriota</taxon>
        <taxon>Terriglobia</taxon>
        <taxon>Terriglobales</taxon>
        <taxon>Acidobacteriaceae</taxon>
        <taxon>Bryocella</taxon>
    </lineage>
</organism>
<dbReference type="InterPro" id="IPR011006">
    <property type="entry name" value="CheY-like_superfamily"/>
</dbReference>
<dbReference type="RefSeq" id="WP_103931511.1">
    <property type="nucleotide sequence ID" value="NZ_FNVA01000001.1"/>
</dbReference>
<dbReference type="SUPFAM" id="SSF52172">
    <property type="entry name" value="CheY-like"/>
    <property type="match status" value="1"/>
</dbReference>
<dbReference type="SMART" id="SM00448">
    <property type="entry name" value="REC"/>
    <property type="match status" value="1"/>
</dbReference>
<protein>
    <submittedName>
        <fullName evidence="4">Two-component system, chemotaxis family, response regulator CheY</fullName>
    </submittedName>
</protein>
<evidence type="ECO:0000313" key="5">
    <source>
        <dbReference type="Proteomes" id="UP000236728"/>
    </source>
</evidence>
<name>A0A1H5TGM3_9BACT</name>
<sequence length="130" mass="14418">MRDILIVDDSKAMRNFLRRALAMTSMDIGSVLEAENGLDALEKLEKQPVDVIFSDINMPVMDGAVFVGELAKMDTRRNIPVIIVSTDSSAERKAQMQALGAKGYIAKPFSPEALELEVARLMWEADDDED</sequence>
<evidence type="ECO:0000313" key="4">
    <source>
        <dbReference type="EMBL" id="SEF61956.1"/>
    </source>
</evidence>
<dbReference type="PANTHER" id="PTHR44591">
    <property type="entry name" value="STRESS RESPONSE REGULATOR PROTEIN 1"/>
    <property type="match status" value="1"/>
</dbReference>
<keyword evidence="5" id="KW-1185">Reference proteome</keyword>
<dbReference type="PROSITE" id="PS50110">
    <property type="entry name" value="RESPONSE_REGULATORY"/>
    <property type="match status" value="1"/>
</dbReference>
<keyword evidence="1 2" id="KW-0597">Phosphoprotein</keyword>
<evidence type="ECO:0000256" key="1">
    <source>
        <dbReference type="ARBA" id="ARBA00022553"/>
    </source>
</evidence>
<dbReference type="InterPro" id="IPR050595">
    <property type="entry name" value="Bact_response_regulator"/>
</dbReference>
<dbReference type="OrthoDB" id="9797769at2"/>
<feature type="modified residue" description="4-aspartylphosphate" evidence="2">
    <location>
        <position position="55"/>
    </location>
</feature>
<dbReference type="EMBL" id="FNVA01000001">
    <property type="protein sequence ID" value="SEF61956.1"/>
    <property type="molecule type" value="Genomic_DNA"/>
</dbReference>
<accession>A0A1H5TGM3</accession>
<evidence type="ECO:0000256" key="2">
    <source>
        <dbReference type="PROSITE-ProRule" id="PRU00169"/>
    </source>
</evidence>
<dbReference type="Gene3D" id="3.40.50.2300">
    <property type="match status" value="1"/>
</dbReference>
<feature type="domain" description="Response regulatory" evidence="3">
    <location>
        <begin position="3"/>
        <end position="122"/>
    </location>
</feature>
<evidence type="ECO:0000259" key="3">
    <source>
        <dbReference type="PROSITE" id="PS50110"/>
    </source>
</evidence>